<accession>A0A0K9YZI7</accession>
<dbReference type="Gene3D" id="3.90.79.10">
    <property type="entry name" value="Nucleoside Triphosphate Pyrophosphohydrolase"/>
    <property type="match status" value="1"/>
</dbReference>
<evidence type="ECO:0000259" key="2">
    <source>
        <dbReference type="PROSITE" id="PS51462"/>
    </source>
</evidence>
<gene>
    <name evidence="4" type="ORF">ADS79_09200</name>
    <name evidence="3" type="ORF">BRE01_65370</name>
</gene>
<feature type="domain" description="Nudix hydrolase" evidence="2">
    <location>
        <begin position="1"/>
        <end position="137"/>
    </location>
</feature>
<dbReference type="PATRIC" id="fig|54915.3.peg.7316"/>
<dbReference type="EMBL" id="BJON01000035">
    <property type="protein sequence ID" value="GED72835.1"/>
    <property type="molecule type" value="Genomic_DNA"/>
</dbReference>
<dbReference type="Proteomes" id="UP000319578">
    <property type="component" value="Unassembled WGS sequence"/>
</dbReference>
<dbReference type="CDD" id="cd03673">
    <property type="entry name" value="NUDIX_Ap6A_hydrolase"/>
    <property type="match status" value="1"/>
</dbReference>
<keyword evidence="1 4" id="KW-0378">Hydrolase</keyword>
<dbReference type="PANTHER" id="PTHR21340:SF0">
    <property type="entry name" value="BIS(5'-NUCLEOSYL)-TETRAPHOSPHATASE [ASYMMETRICAL]"/>
    <property type="match status" value="1"/>
</dbReference>
<dbReference type="STRING" id="54915.ADS79_09200"/>
<dbReference type="PROSITE" id="PS00893">
    <property type="entry name" value="NUDIX_BOX"/>
    <property type="match status" value="1"/>
</dbReference>
<dbReference type="InterPro" id="IPR015797">
    <property type="entry name" value="NUDIX_hydrolase-like_dom_sf"/>
</dbReference>
<evidence type="ECO:0000313" key="6">
    <source>
        <dbReference type="Proteomes" id="UP000319578"/>
    </source>
</evidence>
<evidence type="ECO:0000313" key="3">
    <source>
        <dbReference type="EMBL" id="GED72835.1"/>
    </source>
</evidence>
<evidence type="ECO:0000256" key="1">
    <source>
        <dbReference type="ARBA" id="ARBA00022801"/>
    </source>
</evidence>
<dbReference type="Pfam" id="PF00293">
    <property type="entry name" value="NUDIX"/>
    <property type="match status" value="1"/>
</dbReference>
<comment type="caution">
    <text evidence="4">The sequence shown here is derived from an EMBL/GenBank/DDBJ whole genome shotgun (WGS) entry which is preliminary data.</text>
</comment>
<dbReference type="PROSITE" id="PS51462">
    <property type="entry name" value="NUDIX"/>
    <property type="match status" value="1"/>
</dbReference>
<reference evidence="5" key="1">
    <citation type="submission" date="2015-07" db="EMBL/GenBank/DDBJ databases">
        <title>Genome sequencing project for genomic taxonomy and phylogenomics of Bacillus-like bacteria.</title>
        <authorList>
            <person name="Liu B."/>
            <person name="Wang J."/>
            <person name="Zhu Y."/>
            <person name="Liu G."/>
            <person name="Chen Q."/>
            <person name="Chen Z."/>
            <person name="Lan J."/>
            <person name="Che J."/>
            <person name="Ge C."/>
            <person name="Shi H."/>
            <person name="Pan Z."/>
            <person name="Liu X."/>
        </authorList>
    </citation>
    <scope>NUCLEOTIDE SEQUENCE [LARGE SCALE GENOMIC DNA]</scope>
    <source>
        <strain evidence="5">DSM 9887</strain>
    </source>
</reference>
<dbReference type="AlphaFoldDB" id="A0A0K9YZI7"/>
<dbReference type="PANTHER" id="PTHR21340">
    <property type="entry name" value="DIADENOSINE 5,5-P1,P4-TETRAPHOSPHATE PYROPHOSPHOHYDROLASE MUTT"/>
    <property type="match status" value="1"/>
</dbReference>
<dbReference type="Proteomes" id="UP000036834">
    <property type="component" value="Unassembled WGS sequence"/>
</dbReference>
<dbReference type="OrthoDB" id="9816289at2"/>
<reference evidence="4" key="2">
    <citation type="submission" date="2015-07" db="EMBL/GenBank/DDBJ databases">
        <title>MeaNS - Measles Nucleotide Surveillance Program.</title>
        <authorList>
            <person name="Tran T."/>
            <person name="Druce J."/>
        </authorList>
    </citation>
    <scope>NUCLEOTIDE SEQUENCE</scope>
    <source>
        <strain evidence="4">DSM 9887</strain>
    </source>
</reference>
<dbReference type="RefSeq" id="WP_049738087.1">
    <property type="nucleotide sequence ID" value="NZ_BJON01000035.1"/>
</dbReference>
<reference evidence="3 6" key="3">
    <citation type="submission" date="2019-06" db="EMBL/GenBank/DDBJ databases">
        <title>Whole genome shotgun sequence of Brevibacillus reuszeri NBRC 15719.</title>
        <authorList>
            <person name="Hosoyama A."/>
            <person name="Uohara A."/>
            <person name="Ohji S."/>
            <person name="Ichikawa N."/>
        </authorList>
    </citation>
    <scope>NUCLEOTIDE SEQUENCE [LARGE SCALE GENOMIC DNA]</scope>
    <source>
        <strain evidence="3 6">NBRC 15719</strain>
    </source>
</reference>
<dbReference type="InterPro" id="IPR051325">
    <property type="entry name" value="Nudix_hydrolase_domain"/>
</dbReference>
<organism evidence="4 5">
    <name type="scientific">Brevibacillus reuszeri</name>
    <dbReference type="NCBI Taxonomy" id="54915"/>
    <lineage>
        <taxon>Bacteria</taxon>
        <taxon>Bacillati</taxon>
        <taxon>Bacillota</taxon>
        <taxon>Bacilli</taxon>
        <taxon>Bacillales</taxon>
        <taxon>Paenibacillaceae</taxon>
        <taxon>Brevibacillus</taxon>
    </lineage>
</organism>
<dbReference type="GO" id="GO:0006754">
    <property type="term" value="P:ATP biosynthetic process"/>
    <property type="evidence" value="ECO:0007669"/>
    <property type="project" value="TreeGrafter"/>
</dbReference>
<evidence type="ECO:0000313" key="5">
    <source>
        <dbReference type="Proteomes" id="UP000036834"/>
    </source>
</evidence>
<protein>
    <submittedName>
        <fullName evidence="3 4">Hydrolase</fullName>
    </submittedName>
</protein>
<sequence>MKEISAGGVVYREQDSAYMLLLIEDRYGKVTLAKGKQELGETIEETALREVLEETGVAGRLDKKLDVITYEYHHPVTGETVNKEVHYYLVEAYNTEITVQLEEINDVHWHTAAEAWDLQRKRGYRNNDNVFRLAFQQLGIEV</sequence>
<dbReference type="InterPro" id="IPR020084">
    <property type="entry name" value="NUDIX_hydrolase_CS"/>
</dbReference>
<evidence type="ECO:0000313" key="4">
    <source>
        <dbReference type="EMBL" id="KNB74071.1"/>
    </source>
</evidence>
<dbReference type="InterPro" id="IPR000086">
    <property type="entry name" value="NUDIX_hydrolase_dom"/>
</dbReference>
<dbReference type="SUPFAM" id="SSF55811">
    <property type="entry name" value="Nudix"/>
    <property type="match status" value="1"/>
</dbReference>
<name>A0A0K9YZI7_9BACL</name>
<keyword evidence="6" id="KW-1185">Reference proteome</keyword>
<proteinExistence type="predicted"/>
<dbReference type="GO" id="GO:0006167">
    <property type="term" value="P:AMP biosynthetic process"/>
    <property type="evidence" value="ECO:0007669"/>
    <property type="project" value="TreeGrafter"/>
</dbReference>
<dbReference type="GO" id="GO:0004081">
    <property type="term" value="F:bis(5'-nucleosyl)-tetraphosphatase (asymmetrical) activity"/>
    <property type="evidence" value="ECO:0007669"/>
    <property type="project" value="TreeGrafter"/>
</dbReference>
<dbReference type="EMBL" id="LGIQ01000005">
    <property type="protein sequence ID" value="KNB74071.1"/>
    <property type="molecule type" value="Genomic_DNA"/>
</dbReference>